<dbReference type="Proteomes" id="UP000037425">
    <property type="component" value="Unassembled WGS sequence"/>
</dbReference>
<reference evidence="2" key="1">
    <citation type="submission" date="2015-07" db="EMBL/GenBank/DDBJ databases">
        <title>Whole genome sequence of an Ensifer adhaerens strain isolated from a cave pool in the Wind Cave National Park.</title>
        <authorList>
            <person name="Eng W.W.H."/>
            <person name="Gan H.M."/>
            <person name="Barton H.A."/>
            <person name="Savka M.A."/>
        </authorList>
    </citation>
    <scope>NUCLEOTIDE SEQUENCE [LARGE SCALE GENOMIC DNA]</scope>
    <source>
        <strain evidence="2">SD006</strain>
    </source>
</reference>
<dbReference type="PATRIC" id="fig|106592.7.peg.2734"/>
<dbReference type="OrthoDB" id="8420948at2"/>
<comment type="caution">
    <text evidence="1">The sequence shown here is derived from an EMBL/GenBank/DDBJ whole genome shotgun (WGS) entry which is preliminary data.</text>
</comment>
<gene>
    <name evidence="1" type="ORF">AC244_05495</name>
</gene>
<dbReference type="AlphaFoldDB" id="A0A0L8C252"/>
<evidence type="ECO:0000313" key="2">
    <source>
        <dbReference type="Proteomes" id="UP000037425"/>
    </source>
</evidence>
<organism evidence="1 2">
    <name type="scientific">Ensifer adhaerens</name>
    <name type="common">Sinorhizobium morelense</name>
    <dbReference type="NCBI Taxonomy" id="106592"/>
    <lineage>
        <taxon>Bacteria</taxon>
        <taxon>Pseudomonadati</taxon>
        <taxon>Pseudomonadota</taxon>
        <taxon>Alphaproteobacteria</taxon>
        <taxon>Hyphomicrobiales</taxon>
        <taxon>Rhizobiaceae</taxon>
        <taxon>Sinorhizobium/Ensifer group</taxon>
        <taxon>Ensifer</taxon>
    </lineage>
</organism>
<evidence type="ECO:0000313" key="1">
    <source>
        <dbReference type="EMBL" id="KOF20879.1"/>
    </source>
</evidence>
<name>A0A0L8C252_ENSAD</name>
<protein>
    <submittedName>
        <fullName evidence="1">Uncharacterized protein</fullName>
    </submittedName>
</protein>
<proteinExistence type="predicted"/>
<dbReference type="RefSeq" id="WP_053247811.1">
    <property type="nucleotide sequence ID" value="NZ_LGAP01000002.1"/>
</dbReference>
<accession>A0A0L8C252</accession>
<sequence length="72" mass="7241">MAKVVVIGIEGEQGLWIVDLDARSVEPLEAPKAGGLRTVADLRAAGVSVIKGADVALVVKSAAAASSGHYEG</sequence>
<dbReference type="EMBL" id="LGAP01000002">
    <property type="protein sequence ID" value="KOF20879.1"/>
    <property type="molecule type" value="Genomic_DNA"/>
</dbReference>